<dbReference type="FunFam" id="1.10.150.20:FF:000003">
    <property type="entry name" value="DNA polymerase I"/>
    <property type="match status" value="1"/>
</dbReference>
<evidence type="ECO:0000256" key="6">
    <source>
        <dbReference type="ARBA" id="ARBA00022705"/>
    </source>
</evidence>
<dbReference type="NCBIfam" id="TIGR00593">
    <property type="entry name" value="pola"/>
    <property type="match status" value="1"/>
</dbReference>
<keyword evidence="7" id="KW-0540">Nuclease</keyword>
<dbReference type="InterPro" id="IPR008918">
    <property type="entry name" value="HhH2"/>
</dbReference>
<sequence length="908" mass="103043">MKKFFIIDGNAYIHRAYHALPPLSASNNRQVNAVYGFVKLLLKIKNSFNPDYMAVCFDYPSKNFRHEIFKDYKANRKPLDEALISQMPIAREAVKALNIAEIEIKGYEADDLIATVTGNNKESGVQTVIVTGDKDILQLAEDENVLIWNYSKDIIYNTKKVEEKYGVMPKQLSDVFALMGDVSDNIPGIKGIGEKTAVKLIEKFGNLENVLQNADSVKGNMGKLLSHGKEQALLSRKLIKLNKRVPLDYKLEEFENKDIDAGKAVPFFEKYEFKSLLAKYFAKEQELQFPLILNENHRNKESGTGSFMTDKPVFEIVNVQERAAKVAEKIEQAGIFALKTVSSTLDSLKTQIVGISLCVENKAFYFPIGHNDLAARQITFADFKNIFAPLFSSDKIKKIGHDLKQERNIYSMSGVGLNNIYFDIMLASYCLNPARAHGITDMSKEYLDFTAGVGSYAWKGAKKSSFADSSIEAGAKYANSISRAVFAIYKIFDFQIKEKKLSLLFFDTEMPLVEVLSEMEISGIKVDLPFLRNFNEKIVCELKKIESKIYKIADGEFNINSQKQLSFIMFEKLNLPVIKKTKNGYSTDEEVLVELSSHEFPAEILKYRELQKLKSTYIYPITDYCVYYGNRIHTIFNQAVTNTGRLSSTEPNLQNIPVKSAYGKEFRKAFVPERNKIFISADYSQIDLRVLAHISQDTKFIEAFKAGEDIHSATAREIFSIPERYPVPDSLRSAAKSINFGIIYGMSPFGLSKQLNIPFGKAKEYIDGYFERYEKVKFWMEQVVKQASEDGYVRTITGRIRYIPELRSANAQVRKAGERMALNTPVQGSSADIIKIAMINIYNEIKLKGYKSLMLLQVHDDLLFEVPDGESENMISIIKNKMETPLHLSIPIVVDIKTGRNWGEMKKI</sequence>
<evidence type="ECO:0000313" key="20">
    <source>
        <dbReference type="EMBL" id="OEG71325.1"/>
    </source>
</evidence>
<dbReference type="PANTHER" id="PTHR10133:SF27">
    <property type="entry name" value="DNA POLYMERASE NU"/>
    <property type="match status" value="1"/>
</dbReference>
<dbReference type="PRINTS" id="PR00868">
    <property type="entry name" value="DNAPOLI"/>
</dbReference>
<dbReference type="CDD" id="cd06139">
    <property type="entry name" value="DNA_polA_I_Ecoli_like_exo"/>
    <property type="match status" value="1"/>
</dbReference>
<evidence type="ECO:0000256" key="7">
    <source>
        <dbReference type="ARBA" id="ARBA00022722"/>
    </source>
</evidence>
<dbReference type="InterPro" id="IPR002421">
    <property type="entry name" value="5-3_exonuclease"/>
</dbReference>
<dbReference type="SMART" id="SM00279">
    <property type="entry name" value="HhH2"/>
    <property type="match status" value="1"/>
</dbReference>
<keyword evidence="9 16" id="KW-0378">Hydrolase</keyword>
<keyword evidence="8 16" id="KW-0227">DNA damage</keyword>
<dbReference type="InterPro" id="IPR029060">
    <property type="entry name" value="PIN-like_dom_sf"/>
</dbReference>
<dbReference type="AlphaFoldDB" id="A0A1E5ILI8"/>
<evidence type="ECO:0000313" key="21">
    <source>
        <dbReference type="Proteomes" id="UP000095237"/>
    </source>
</evidence>
<dbReference type="GO" id="GO:0008408">
    <property type="term" value="F:3'-5' exonuclease activity"/>
    <property type="evidence" value="ECO:0007669"/>
    <property type="project" value="UniProtKB-UniRule"/>
</dbReference>
<reference evidence="20 21" key="1">
    <citation type="submission" date="2015-11" db="EMBL/GenBank/DDBJ databases">
        <title>Evidence for parallel genomic evolution in an endosymbiosis of termite gut flagellates.</title>
        <authorList>
            <person name="Zheng H."/>
        </authorList>
    </citation>
    <scope>NUCLEOTIDE SEQUENCE [LARGE SCALE GENOMIC DNA]</scope>
    <source>
        <strain evidence="20 21">CET450</strain>
    </source>
</reference>
<evidence type="ECO:0000256" key="4">
    <source>
        <dbReference type="ARBA" id="ARBA00022679"/>
    </source>
</evidence>
<dbReference type="InterPro" id="IPR002298">
    <property type="entry name" value="DNA_polymerase_A"/>
</dbReference>
<evidence type="ECO:0000256" key="3">
    <source>
        <dbReference type="ARBA" id="ARBA00020311"/>
    </source>
</evidence>
<dbReference type="Gene3D" id="3.30.420.10">
    <property type="entry name" value="Ribonuclease H-like superfamily/Ribonuclease H"/>
    <property type="match status" value="1"/>
</dbReference>
<dbReference type="Pfam" id="PF02739">
    <property type="entry name" value="5_3_exonuc_N"/>
    <property type="match status" value="1"/>
</dbReference>
<dbReference type="Pfam" id="PF01612">
    <property type="entry name" value="DNA_pol_A_exo1"/>
    <property type="match status" value="1"/>
</dbReference>
<keyword evidence="10 16" id="KW-0269">Exonuclease</keyword>
<dbReference type="EMBL" id="LNVX01000224">
    <property type="protein sequence ID" value="OEG71325.1"/>
    <property type="molecule type" value="Genomic_DNA"/>
</dbReference>
<evidence type="ECO:0000256" key="14">
    <source>
        <dbReference type="ARBA" id="ARBA00049244"/>
    </source>
</evidence>
<dbReference type="Gene3D" id="1.10.150.20">
    <property type="entry name" value="5' to 3' exonuclease, C-terminal subdomain"/>
    <property type="match status" value="2"/>
</dbReference>
<dbReference type="PROSITE" id="PS00447">
    <property type="entry name" value="DNA_POLYMERASE_A"/>
    <property type="match status" value="1"/>
</dbReference>
<keyword evidence="13 16" id="KW-0234">DNA repair</keyword>
<evidence type="ECO:0000256" key="10">
    <source>
        <dbReference type="ARBA" id="ARBA00022839"/>
    </source>
</evidence>
<comment type="function">
    <text evidence="16">In addition to polymerase activity, this DNA polymerase exhibits 3'-5' and 5'-3' exonuclease activity.</text>
</comment>
<dbReference type="InterPro" id="IPR002562">
    <property type="entry name" value="3'-5'_exonuclease_dom"/>
</dbReference>
<dbReference type="Pfam" id="PF01367">
    <property type="entry name" value="5_3_exonuc"/>
    <property type="match status" value="1"/>
</dbReference>
<dbReference type="GO" id="GO:0008409">
    <property type="term" value="F:5'-3' exonuclease activity"/>
    <property type="evidence" value="ECO:0007669"/>
    <property type="project" value="UniProtKB-UniRule"/>
</dbReference>
<dbReference type="EC" id="2.7.7.7" evidence="2 15"/>
<dbReference type="GO" id="GO:0006261">
    <property type="term" value="P:DNA-templated DNA replication"/>
    <property type="evidence" value="ECO:0007669"/>
    <property type="project" value="UniProtKB-UniRule"/>
</dbReference>
<evidence type="ECO:0000256" key="13">
    <source>
        <dbReference type="ARBA" id="ARBA00023204"/>
    </source>
</evidence>
<gene>
    <name evidence="16" type="primary">polA</name>
    <name evidence="20" type="ORF">ATZ36_15295</name>
</gene>
<organism evidence="20 21">
    <name type="scientific">Endomicrobium trichonymphae</name>
    <dbReference type="NCBI Taxonomy" id="1408204"/>
    <lineage>
        <taxon>Bacteria</taxon>
        <taxon>Pseudomonadati</taxon>
        <taxon>Elusimicrobiota</taxon>
        <taxon>Endomicrobiia</taxon>
        <taxon>Endomicrobiales</taxon>
        <taxon>Endomicrobiaceae</taxon>
        <taxon>Candidatus Endomicrobiellum</taxon>
    </lineage>
</organism>
<dbReference type="PANTHER" id="PTHR10133">
    <property type="entry name" value="DNA POLYMERASE I"/>
    <property type="match status" value="1"/>
</dbReference>
<dbReference type="InterPro" id="IPR020046">
    <property type="entry name" value="5-3_exonucl_a-hlix_arch_N"/>
</dbReference>
<dbReference type="SUPFAM" id="SSF88723">
    <property type="entry name" value="PIN domain-like"/>
    <property type="match status" value="1"/>
</dbReference>
<dbReference type="InterPro" id="IPR043502">
    <property type="entry name" value="DNA/RNA_pol_sf"/>
</dbReference>
<evidence type="ECO:0000256" key="1">
    <source>
        <dbReference type="ARBA" id="ARBA00007705"/>
    </source>
</evidence>
<dbReference type="SMART" id="SM00475">
    <property type="entry name" value="53EXOc"/>
    <property type="match status" value="1"/>
</dbReference>
<dbReference type="CDD" id="cd09859">
    <property type="entry name" value="PIN_53EXO"/>
    <property type="match status" value="1"/>
</dbReference>
<keyword evidence="12 16" id="KW-0238">DNA-binding</keyword>
<dbReference type="Gene3D" id="3.40.50.1010">
    <property type="entry name" value="5'-nuclease"/>
    <property type="match status" value="1"/>
</dbReference>
<comment type="catalytic activity">
    <reaction evidence="14 16">
        <text>DNA(n) + a 2'-deoxyribonucleoside 5'-triphosphate = DNA(n+1) + diphosphate</text>
        <dbReference type="Rhea" id="RHEA:22508"/>
        <dbReference type="Rhea" id="RHEA-COMP:17339"/>
        <dbReference type="Rhea" id="RHEA-COMP:17340"/>
        <dbReference type="ChEBI" id="CHEBI:33019"/>
        <dbReference type="ChEBI" id="CHEBI:61560"/>
        <dbReference type="ChEBI" id="CHEBI:173112"/>
        <dbReference type="EC" id="2.7.7.7"/>
    </reaction>
</comment>
<dbReference type="SMART" id="SM00482">
    <property type="entry name" value="POLAc"/>
    <property type="match status" value="1"/>
</dbReference>
<evidence type="ECO:0000256" key="2">
    <source>
        <dbReference type="ARBA" id="ARBA00012417"/>
    </source>
</evidence>
<evidence type="ECO:0000259" key="19">
    <source>
        <dbReference type="SMART" id="SM00482"/>
    </source>
</evidence>
<comment type="caution">
    <text evidence="20">The sequence shown here is derived from an EMBL/GenBank/DDBJ whole genome shotgun (WGS) entry which is preliminary data.</text>
</comment>
<keyword evidence="4 16" id="KW-0808">Transferase</keyword>
<dbReference type="Gene3D" id="1.20.1060.10">
    <property type="entry name" value="Taq DNA Polymerase, Chain T, domain 4"/>
    <property type="match status" value="1"/>
</dbReference>
<dbReference type="CDD" id="cd09898">
    <property type="entry name" value="H3TH_53EXO"/>
    <property type="match status" value="1"/>
</dbReference>
<dbReference type="InterPro" id="IPR012337">
    <property type="entry name" value="RNaseH-like_sf"/>
</dbReference>
<keyword evidence="5 16" id="KW-0548">Nucleotidyltransferase</keyword>
<feature type="domain" description="5'-3' exonuclease" evidence="18">
    <location>
        <begin position="2"/>
        <end position="257"/>
    </location>
</feature>
<dbReference type="SUPFAM" id="SSF53098">
    <property type="entry name" value="Ribonuclease H-like"/>
    <property type="match status" value="1"/>
</dbReference>
<dbReference type="NCBIfam" id="NF004397">
    <property type="entry name" value="PRK05755.1"/>
    <property type="match status" value="1"/>
</dbReference>
<dbReference type="SUPFAM" id="SSF56672">
    <property type="entry name" value="DNA/RNA polymerases"/>
    <property type="match status" value="1"/>
</dbReference>
<evidence type="ECO:0000256" key="12">
    <source>
        <dbReference type="ARBA" id="ARBA00023125"/>
    </source>
</evidence>
<dbReference type="InterPro" id="IPR001098">
    <property type="entry name" value="DNA-dir_DNA_pol_A_palm_dom"/>
</dbReference>
<dbReference type="FunFam" id="1.10.150.20:FF:000002">
    <property type="entry name" value="DNA polymerase I"/>
    <property type="match status" value="1"/>
</dbReference>
<dbReference type="GO" id="GO:0003887">
    <property type="term" value="F:DNA-directed DNA polymerase activity"/>
    <property type="evidence" value="ECO:0007669"/>
    <property type="project" value="UniProtKB-UniRule"/>
</dbReference>
<name>A0A1E5ILI8_ENDTX</name>
<evidence type="ECO:0000256" key="9">
    <source>
        <dbReference type="ARBA" id="ARBA00022801"/>
    </source>
</evidence>
<dbReference type="GO" id="GO:0003677">
    <property type="term" value="F:DNA binding"/>
    <property type="evidence" value="ECO:0007669"/>
    <property type="project" value="UniProtKB-UniRule"/>
</dbReference>
<dbReference type="Gene3D" id="3.30.70.370">
    <property type="match status" value="1"/>
</dbReference>
<evidence type="ECO:0000256" key="11">
    <source>
        <dbReference type="ARBA" id="ARBA00022932"/>
    </source>
</evidence>
<dbReference type="InterPro" id="IPR019760">
    <property type="entry name" value="DNA-dir_DNA_pol_A_CS"/>
</dbReference>
<dbReference type="GO" id="GO:0006302">
    <property type="term" value="P:double-strand break repair"/>
    <property type="evidence" value="ECO:0007669"/>
    <property type="project" value="TreeGrafter"/>
</dbReference>
<dbReference type="SMART" id="SM00474">
    <property type="entry name" value="35EXOc"/>
    <property type="match status" value="1"/>
</dbReference>
<keyword evidence="21" id="KW-1185">Reference proteome</keyword>
<dbReference type="InterPro" id="IPR020045">
    <property type="entry name" value="DNA_polI_H3TH"/>
</dbReference>
<protein>
    <recommendedName>
        <fullName evidence="3 15">DNA polymerase I</fullName>
        <ecNumber evidence="2 15">2.7.7.7</ecNumber>
    </recommendedName>
</protein>
<keyword evidence="6 16" id="KW-0235">DNA replication</keyword>
<dbReference type="InterPro" id="IPR036279">
    <property type="entry name" value="5-3_exonuclease_C_sf"/>
</dbReference>
<dbReference type="FunFam" id="1.20.1060.10:FF:000001">
    <property type="entry name" value="DNA polymerase I"/>
    <property type="match status" value="1"/>
</dbReference>
<evidence type="ECO:0000256" key="16">
    <source>
        <dbReference type="RuleBase" id="RU004460"/>
    </source>
</evidence>
<evidence type="ECO:0000259" key="18">
    <source>
        <dbReference type="SMART" id="SM00475"/>
    </source>
</evidence>
<accession>A0A1E5ILI8</accession>
<proteinExistence type="inferred from homology"/>
<dbReference type="CDD" id="cd08637">
    <property type="entry name" value="DNA_pol_A_pol_I_C"/>
    <property type="match status" value="1"/>
</dbReference>
<evidence type="ECO:0000259" key="17">
    <source>
        <dbReference type="SMART" id="SM00474"/>
    </source>
</evidence>
<dbReference type="Pfam" id="PF00476">
    <property type="entry name" value="DNA_pol_A"/>
    <property type="match status" value="1"/>
</dbReference>
<dbReference type="Proteomes" id="UP000095237">
    <property type="component" value="Unassembled WGS sequence"/>
</dbReference>
<dbReference type="InterPro" id="IPR036397">
    <property type="entry name" value="RNaseH_sf"/>
</dbReference>
<keyword evidence="11 16" id="KW-0239">DNA-directed DNA polymerase</keyword>
<feature type="domain" description="3'-5' exonuclease" evidence="17">
    <location>
        <begin position="314"/>
        <end position="497"/>
    </location>
</feature>
<evidence type="ECO:0000256" key="5">
    <source>
        <dbReference type="ARBA" id="ARBA00022695"/>
    </source>
</evidence>
<evidence type="ECO:0000256" key="15">
    <source>
        <dbReference type="NCBIfam" id="TIGR00593"/>
    </source>
</evidence>
<comment type="similarity">
    <text evidence="1 16">Belongs to the DNA polymerase type-A family.</text>
</comment>
<feature type="domain" description="DNA-directed DNA polymerase family A palm" evidence="19">
    <location>
        <begin position="663"/>
        <end position="870"/>
    </location>
</feature>
<evidence type="ECO:0000256" key="8">
    <source>
        <dbReference type="ARBA" id="ARBA00022763"/>
    </source>
</evidence>
<dbReference type="InterPro" id="IPR018320">
    <property type="entry name" value="DNA_polymerase_1"/>
</dbReference>
<dbReference type="SUPFAM" id="SSF47807">
    <property type="entry name" value="5' to 3' exonuclease, C-terminal subdomain"/>
    <property type="match status" value="1"/>
</dbReference>